<dbReference type="Gene3D" id="3.30.1370.60">
    <property type="entry name" value="Hypothetical oxidoreductase yiak, domain 2"/>
    <property type="match status" value="1"/>
</dbReference>
<organism evidence="3 4">
    <name type="scientific">Pseudonocardia sulfidoxydans NBRC 16205</name>
    <dbReference type="NCBI Taxonomy" id="1223511"/>
    <lineage>
        <taxon>Bacteria</taxon>
        <taxon>Bacillati</taxon>
        <taxon>Actinomycetota</taxon>
        <taxon>Actinomycetes</taxon>
        <taxon>Pseudonocardiales</taxon>
        <taxon>Pseudonocardiaceae</taxon>
        <taxon>Pseudonocardia</taxon>
    </lineage>
</organism>
<evidence type="ECO:0000256" key="2">
    <source>
        <dbReference type="ARBA" id="ARBA00023002"/>
    </source>
</evidence>
<accession>A0A511DC78</accession>
<dbReference type="Proteomes" id="UP000321685">
    <property type="component" value="Unassembled WGS sequence"/>
</dbReference>
<protein>
    <submittedName>
        <fullName evidence="3">Dehydrogenase</fullName>
    </submittedName>
</protein>
<dbReference type="PANTHER" id="PTHR11091">
    <property type="entry name" value="OXIDOREDUCTASE-RELATED"/>
    <property type="match status" value="1"/>
</dbReference>
<dbReference type="PANTHER" id="PTHR11091:SF0">
    <property type="entry name" value="MALATE DEHYDROGENASE"/>
    <property type="match status" value="1"/>
</dbReference>
<keyword evidence="2" id="KW-0560">Oxidoreductase</keyword>
<gene>
    <name evidence="3" type="ORF">PSU4_13590</name>
</gene>
<dbReference type="Pfam" id="PF02615">
    <property type="entry name" value="Ldh_2"/>
    <property type="match status" value="1"/>
</dbReference>
<dbReference type="EMBL" id="BJVJ01000008">
    <property type="protein sequence ID" value="GEL22405.1"/>
    <property type="molecule type" value="Genomic_DNA"/>
</dbReference>
<dbReference type="InterPro" id="IPR036111">
    <property type="entry name" value="Mal/L-sulfo/L-lacto_DH-like_sf"/>
</dbReference>
<comment type="caution">
    <text evidence="3">The sequence shown here is derived from an EMBL/GenBank/DDBJ whole genome shotgun (WGS) entry which is preliminary data.</text>
</comment>
<keyword evidence="4" id="KW-1185">Reference proteome</keyword>
<dbReference type="RefSeq" id="WP_222596191.1">
    <property type="nucleotide sequence ID" value="NZ_BJVJ01000008.1"/>
</dbReference>
<dbReference type="InterPro" id="IPR003767">
    <property type="entry name" value="Malate/L-lactate_DH-like"/>
</dbReference>
<proteinExistence type="inferred from homology"/>
<evidence type="ECO:0000313" key="3">
    <source>
        <dbReference type="EMBL" id="GEL22405.1"/>
    </source>
</evidence>
<evidence type="ECO:0000256" key="1">
    <source>
        <dbReference type="ARBA" id="ARBA00006056"/>
    </source>
</evidence>
<dbReference type="Gene3D" id="1.10.1530.10">
    <property type="match status" value="1"/>
</dbReference>
<dbReference type="InterPro" id="IPR043144">
    <property type="entry name" value="Mal/L-sulf/L-lact_DH-like_ah"/>
</dbReference>
<dbReference type="InterPro" id="IPR043143">
    <property type="entry name" value="Mal/L-sulf/L-lact_DH-like_NADP"/>
</dbReference>
<reference evidence="3 4" key="1">
    <citation type="submission" date="2019-07" db="EMBL/GenBank/DDBJ databases">
        <title>Whole genome shotgun sequence of Pseudonocardia sulfidoxydans NBRC 16205.</title>
        <authorList>
            <person name="Hosoyama A."/>
            <person name="Uohara A."/>
            <person name="Ohji S."/>
            <person name="Ichikawa N."/>
        </authorList>
    </citation>
    <scope>NUCLEOTIDE SEQUENCE [LARGE SCALE GENOMIC DNA]</scope>
    <source>
        <strain evidence="3 4">NBRC 16205</strain>
    </source>
</reference>
<dbReference type="SUPFAM" id="SSF89733">
    <property type="entry name" value="L-sulfolactate dehydrogenase-like"/>
    <property type="match status" value="1"/>
</dbReference>
<sequence length="332" mass="35067">MIVAAEEARALVQRVLIAAGAPAHAAGMQAELLVEGDLRGHHSHGLQRLPVLLERMRRGLIDPAAHPSYRWASPAFALVDGHHGFGPVIGYDVVDTLLAREQPVAVAAIRNGNHLGMLAPYVERTASAGAVGVILTTSEALVHPWGGRRPMVGTNPIGIAVPTQDEPFVLDMSTGAISRGKVLHHALVGEPLQPGWAVDAAGEPTTDAAKAVDGAVSPFGGPKGYALGLAFELLVASLTGTETGERVLGTLDTEHPSTKGDLFMVLRPAALDAGFRARMGIYLDEVRASPLARGNRRIDVPGDRARRERTERLASGVPIDDEVWKAAQDLLS</sequence>
<name>A0A511DC78_9PSEU</name>
<dbReference type="GO" id="GO:0016491">
    <property type="term" value="F:oxidoreductase activity"/>
    <property type="evidence" value="ECO:0007669"/>
    <property type="project" value="UniProtKB-KW"/>
</dbReference>
<evidence type="ECO:0000313" key="4">
    <source>
        <dbReference type="Proteomes" id="UP000321685"/>
    </source>
</evidence>
<comment type="similarity">
    <text evidence="1">Belongs to the LDH2/MDH2 oxidoreductase family.</text>
</comment>
<dbReference type="AlphaFoldDB" id="A0A511DC78"/>